<dbReference type="InterPro" id="IPR013785">
    <property type="entry name" value="Aldolase_TIM"/>
</dbReference>
<dbReference type="AlphaFoldDB" id="A0A9P6VDV5"/>
<dbReference type="SUPFAM" id="SSF51445">
    <property type="entry name" value="(Trans)glycosidases"/>
    <property type="match status" value="1"/>
</dbReference>
<name>A0A9P6VDV5_9HELO</name>
<dbReference type="OrthoDB" id="4664297at2759"/>
<evidence type="ECO:0000256" key="3">
    <source>
        <dbReference type="ARBA" id="ARBA00023277"/>
    </source>
</evidence>
<comment type="catalytic activity">
    <reaction evidence="1">
        <text>Hydrolysis of terminal, non-reducing alpha-D-galactose residues in alpha-D-galactosides, including galactose oligosaccharides, galactomannans and galactolipids.</text>
        <dbReference type="EC" id="3.2.1.22"/>
    </reaction>
</comment>
<protein>
    <submittedName>
        <fullName evidence="5">Raffinose synthase 6</fullName>
    </submittedName>
</protein>
<dbReference type="Pfam" id="PF05691">
    <property type="entry name" value="Raffinose_syn"/>
    <property type="match status" value="1"/>
</dbReference>
<comment type="similarity">
    <text evidence="2">Belongs to the glycosyl hydrolases 36 family.</text>
</comment>
<dbReference type="GO" id="GO:0004557">
    <property type="term" value="F:alpha-galactosidase activity"/>
    <property type="evidence" value="ECO:0007669"/>
    <property type="project" value="UniProtKB-EC"/>
</dbReference>
<keyword evidence="3" id="KW-0119">Carbohydrate metabolism</keyword>
<dbReference type="FunFam" id="3.20.20.70:FF:000222">
    <property type="entry name" value="Raffinose synthase Sip1 protein"/>
    <property type="match status" value="1"/>
</dbReference>
<dbReference type="InterPro" id="IPR017853">
    <property type="entry name" value="GH"/>
</dbReference>
<dbReference type="InterPro" id="IPR008811">
    <property type="entry name" value="Glycosyl_hydrolases_36"/>
</dbReference>
<dbReference type="Proteomes" id="UP000785200">
    <property type="component" value="Unassembled WGS sequence"/>
</dbReference>
<evidence type="ECO:0000313" key="5">
    <source>
        <dbReference type="EMBL" id="KAG0645708.1"/>
    </source>
</evidence>
<dbReference type="GO" id="GO:0047274">
    <property type="term" value="F:galactinol-sucrose galactosyltransferase activity"/>
    <property type="evidence" value="ECO:0007669"/>
    <property type="project" value="UniProtKB-EC"/>
</dbReference>
<comment type="caution">
    <text evidence="5">The sequence shown here is derived from an EMBL/GenBank/DDBJ whole genome shotgun (WGS) entry which is preliminary data.</text>
</comment>
<evidence type="ECO:0000256" key="1">
    <source>
        <dbReference type="ARBA" id="ARBA00001255"/>
    </source>
</evidence>
<dbReference type="EMBL" id="VNKQ01000018">
    <property type="protein sequence ID" value="KAG0645708.1"/>
    <property type="molecule type" value="Genomic_DNA"/>
</dbReference>
<gene>
    <name evidence="5" type="ORF">D0Z07_8782</name>
</gene>
<evidence type="ECO:0000313" key="6">
    <source>
        <dbReference type="Proteomes" id="UP000785200"/>
    </source>
</evidence>
<organism evidence="5 6">
    <name type="scientific">Hyphodiscus hymeniophilus</name>
    <dbReference type="NCBI Taxonomy" id="353542"/>
    <lineage>
        <taxon>Eukaryota</taxon>
        <taxon>Fungi</taxon>
        <taxon>Dikarya</taxon>
        <taxon>Ascomycota</taxon>
        <taxon>Pezizomycotina</taxon>
        <taxon>Leotiomycetes</taxon>
        <taxon>Helotiales</taxon>
        <taxon>Hyphodiscaceae</taxon>
        <taxon>Hyphodiscus</taxon>
    </lineage>
</organism>
<reference evidence="5" key="1">
    <citation type="submission" date="2019-07" db="EMBL/GenBank/DDBJ databases">
        <title>Hyphodiscus hymeniophilus genome sequencing and assembly.</title>
        <authorList>
            <person name="Kramer G."/>
            <person name="Nodwell J."/>
        </authorList>
    </citation>
    <scope>NUCLEOTIDE SEQUENCE</scope>
    <source>
        <strain evidence="5">ATCC 34498</strain>
    </source>
</reference>
<accession>A0A9P6VDV5</accession>
<evidence type="ECO:0000256" key="2">
    <source>
        <dbReference type="ARBA" id="ARBA00007240"/>
    </source>
</evidence>
<sequence length="909" mass="100939">MAEETFISPADGNEVFQAKYIPKQKGPPASDAASMKAYISTYPPMGQVTQIDQSTSVFTALLEVDESRATDSWQISLWHSEGKDWRECPMDPVRNTSAYPTSLQSLKPAFESPLHRLCFTTPLAIHLPTNFTIKFRNGSDQSWKWVKAHQGTQDGVVMLKTVTSQVAISSTLGDYIQGLNPILDSKNYRSQSPGTTLWSVEAPIEAADGEKSNIKDIKFGVPWGQGKFSRWFALIRIWSPWLAPRQGKSHFDLDKEAVMCSFLSLSGKHLVLLAISGVEDVMTLFKSDSEGNVVLHIRNDSSKRTIVRVLVGLGDDFESANAAVMYHARGIVTAAETATGEQKEELEALKDGDAATKLWAENWYDGLTYCTWNALGQALTEEKVLHAVETLAKNNINITNFIIDDNWQAIDYRGHGQFQHGWIEFEAERKAFPSGLKHLVSKIREKHPSIQHIAVWHAILGYWGGISPGGKIAQTYKTVDIVREDAQRRNLPLGGKMTVVAKEDVSRFYNDFYQFLSDAGVDAVKTDAQFMLDTFVSARDRSDLIHTYLDAWAVSSLRHFSVKAISCMSQTPQILFHSQMPQNKPPLLVRNSDDFFPEIPTSHPWHIWTNAHNALFTQHLNVVPDWDMFQTVHDYSGFHAAARCVSGGPIYITDVPGQHDLDLISQMTGPTIKGKTVIFRPSVVGKSLDQYNGYDDDNLLLVGTYHGSASTGTGIIGFFNVSQRPLTELIPLSKFPGVIEAQYYIVRAHSSGLVTKPMQVVDPSALIHISLGIRGYDILSAYPLRGFVDPKTSNTTWIANLGLLGKMAGAAAIVDSKITKQENGRIAIDTNLKALGILGLYVSTLPAIEWKNAMMITILGKMIPIDTVKVSGVDKHVLEIDVEEAWKQMDLESGWSNEVEVKIYINPSH</sequence>
<dbReference type="Gene3D" id="3.20.20.70">
    <property type="entry name" value="Aldolase class I"/>
    <property type="match status" value="1"/>
</dbReference>
<keyword evidence="6" id="KW-1185">Reference proteome</keyword>
<proteinExistence type="inferred from homology"/>
<evidence type="ECO:0000256" key="4">
    <source>
        <dbReference type="ARBA" id="ARBA00049426"/>
    </source>
</evidence>
<dbReference type="PANTHER" id="PTHR31268:SF32">
    <property type="entry name" value="GALACTINOL--SUCROSE GALACTOSYLTRANSFERASE 2-RELATED"/>
    <property type="match status" value="1"/>
</dbReference>
<dbReference type="PANTHER" id="PTHR31268">
    <property type="match status" value="1"/>
</dbReference>
<comment type="catalytic activity">
    <reaction evidence="4">
        <text>alpha-D-galactosyl-(1-&gt;3)-1D-myo-inositol + sucrose = raffinose + myo-inositol</text>
        <dbReference type="Rhea" id="RHEA:20161"/>
        <dbReference type="ChEBI" id="CHEBI:16634"/>
        <dbReference type="ChEBI" id="CHEBI:17268"/>
        <dbReference type="ChEBI" id="CHEBI:17505"/>
        <dbReference type="ChEBI" id="CHEBI:17992"/>
        <dbReference type="EC" id="2.4.1.82"/>
    </reaction>
</comment>